<reference evidence="2 3" key="1">
    <citation type="submission" date="2020-08" db="EMBL/GenBank/DDBJ databases">
        <title>Sequencing the genomes of 1000 actinobacteria strains.</title>
        <authorList>
            <person name="Klenk H.-P."/>
        </authorList>
    </citation>
    <scope>NUCLEOTIDE SEQUENCE [LARGE SCALE GENOMIC DNA]</scope>
    <source>
        <strain evidence="2 3">DSM 45790</strain>
    </source>
</reference>
<gene>
    <name evidence="2" type="ORF">BJ981_005218</name>
</gene>
<keyword evidence="3" id="KW-1185">Reference proteome</keyword>
<dbReference type="Pfam" id="PF01936">
    <property type="entry name" value="NYN"/>
    <property type="match status" value="1"/>
</dbReference>
<accession>A0A7W8Z8M9</accession>
<sequence length="233" mass="26284">MKSRLIGMIDAGFINASAARTLNVPVSQVRFEGRELVGWLNTAAVRMETPFVRCYWYDGAYPEGEKLRHPQRERFAELEKCPGLQLRLGHAQTLPFEHKGLLRRAAEKMGIDYSELMANFNLETLYEQKGVDTLIVLDMMRFVQQNACDTIVLVAGDRDLAEAIRAVQQLGCRVILAHPAGAPVAQELRNLADEQVIWSATLIKLLTTRHIDRFNLLYDENKEHPGQAGPESP</sequence>
<feature type="domain" description="NYN" evidence="1">
    <location>
        <begin position="123"/>
        <end position="196"/>
    </location>
</feature>
<protein>
    <submittedName>
        <fullName evidence="2">Uncharacterized LabA/DUF88 family protein</fullName>
    </submittedName>
</protein>
<dbReference type="Proteomes" id="UP000588112">
    <property type="component" value="Unassembled WGS sequence"/>
</dbReference>
<dbReference type="AlphaFoldDB" id="A0A7W8Z8M9"/>
<evidence type="ECO:0000259" key="1">
    <source>
        <dbReference type="Pfam" id="PF01936"/>
    </source>
</evidence>
<comment type="caution">
    <text evidence="2">The sequence shown here is derived from an EMBL/GenBank/DDBJ whole genome shotgun (WGS) entry which is preliminary data.</text>
</comment>
<dbReference type="RefSeq" id="WP_184614654.1">
    <property type="nucleotide sequence ID" value="NZ_BOOS01000055.1"/>
</dbReference>
<dbReference type="GO" id="GO:0004540">
    <property type="term" value="F:RNA nuclease activity"/>
    <property type="evidence" value="ECO:0007669"/>
    <property type="project" value="InterPro"/>
</dbReference>
<dbReference type="EMBL" id="JACHBR010000001">
    <property type="protein sequence ID" value="MBB5629519.1"/>
    <property type="molecule type" value="Genomic_DNA"/>
</dbReference>
<proteinExistence type="predicted"/>
<organism evidence="2 3">
    <name type="scientific">Sphaerisporangium krabiense</name>
    <dbReference type="NCBI Taxonomy" id="763782"/>
    <lineage>
        <taxon>Bacteria</taxon>
        <taxon>Bacillati</taxon>
        <taxon>Actinomycetota</taxon>
        <taxon>Actinomycetes</taxon>
        <taxon>Streptosporangiales</taxon>
        <taxon>Streptosporangiaceae</taxon>
        <taxon>Sphaerisporangium</taxon>
    </lineage>
</organism>
<evidence type="ECO:0000313" key="2">
    <source>
        <dbReference type="EMBL" id="MBB5629519.1"/>
    </source>
</evidence>
<name>A0A7W8Z8M9_9ACTN</name>
<dbReference type="InterPro" id="IPR021139">
    <property type="entry name" value="NYN"/>
</dbReference>
<dbReference type="Gene3D" id="3.40.50.1010">
    <property type="entry name" value="5'-nuclease"/>
    <property type="match status" value="1"/>
</dbReference>
<evidence type="ECO:0000313" key="3">
    <source>
        <dbReference type="Proteomes" id="UP000588112"/>
    </source>
</evidence>